<keyword evidence="4" id="KW-1185">Reference proteome</keyword>
<proteinExistence type="inferred from homology"/>
<dbReference type="PANTHER" id="PTHR11461">
    <property type="entry name" value="SERINE PROTEASE INHIBITOR, SERPIN"/>
    <property type="match status" value="1"/>
</dbReference>
<dbReference type="InterPro" id="IPR042178">
    <property type="entry name" value="Serpin_sf_1"/>
</dbReference>
<evidence type="ECO:0000259" key="2">
    <source>
        <dbReference type="SMART" id="SM00093"/>
    </source>
</evidence>
<dbReference type="InterPro" id="IPR023795">
    <property type="entry name" value="Serpin_CS"/>
</dbReference>
<name>A0A1B2HC89_9PSEU</name>
<dbReference type="InterPro" id="IPR036186">
    <property type="entry name" value="Serpin_sf"/>
</dbReference>
<dbReference type="AlphaFoldDB" id="A0A1B2HC89"/>
<dbReference type="SMART" id="SM00093">
    <property type="entry name" value="SERPIN"/>
    <property type="match status" value="1"/>
</dbReference>
<evidence type="ECO:0000313" key="3">
    <source>
        <dbReference type="EMBL" id="ANZ35338.1"/>
    </source>
</evidence>
<feature type="domain" description="Serpin" evidence="2">
    <location>
        <begin position="9"/>
        <end position="335"/>
    </location>
</feature>
<dbReference type="PANTHER" id="PTHR11461:SF211">
    <property type="entry name" value="GH10112P-RELATED"/>
    <property type="match status" value="1"/>
</dbReference>
<dbReference type="Pfam" id="PF00079">
    <property type="entry name" value="Serpin"/>
    <property type="match status" value="1"/>
</dbReference>
<dbReference type="InterPro" id="IPR042185">
    <property type="entry name" value="Serpin_sf_2"/>
</dbReference>
<dbReference type="GO" id="GO:0005615">
    <property type="term" value="C:extracellular space"/>
    <property type="evidence" value="ECO:0007669"/>
    <property type="project" value="InterPro"/>
</dbReference>
<reference evidence="3 4" key="1">
    <citation type="submission" date="2016-07" db="EMBL/GenBank/DDBJ databases">
        <title>Complete genome sequence of the Lentzea guizhouensis DHS C013.</title>
        <authorList>
            <person name="Cao C."/>
        </authorList>
    </citation>
    <scope>NUCLEOTIDE SEQUENCE [LARGE SCALE GENOMIC DNA]</scope>
    <source>
        <strain evidence="3 4">DHS C013</strain>
    </source>
</reference>
<accession>A0A1B2HC89</accession>
<dbReference type="InterPro" id="IPR000215">
    <property type="entry name" value="Serpin_fam"/>
</dbReference>
<organism evidence="3 4">
    <name type="scientific">Lentzea guizhouensis</name>
    <dbReference type="NCBI Taxonomy" id="1586287"/>
    <lineage>
        <taxon>Bacteria</taxon>
        <taxon>Bacillati</taxon>
        <taxon>Actinomycetota</taxon>
        <taxon>Actinomycetes</taxon>
        <taxon>Pseudonocardiales</taxon>
        <taxon>Pseudonocardiaceae</taxon>
        <taxon>Lentzea</taxon>
    </lineage>
</organism>
<dbReference type="OrthoDB" id="9764871at2"/>
<evidence type="ECO:0000313" key="4">
    <source>
        <dbReference type="Proteomes" id="UP000093053"/>
    </source>
</evidence>
<dbReference type="KEGG" id="led:BBK82_03800"/>
<comment type="similarity">
    <text evidence="1">Belongs to the serpin family.</text>
</comment>
<dbReference type="CDD" id="cd19590">
    <property type="entry name" value="serpin_thermopin-like"/>
    <property type="match status" value="1"/>
</dbReference>
<dbReference type="Gene3D" id="2.30.39.10">
    <property type="entry name" value="Alpha-1-antitrypsin, domain 1"/>
    <property type="match status" value="1"/>
</dbReference>
<dbReference type="Proteomes" id="UP000093053">
    <property type="component" value="Chromosome"/>
</dbReference>
<dbReference type="STRING" id="1586287.BBK82_03800"/>
<dbReference type="Gene3D" id="3.30.497.10">
    <property type="entry name" value="Antithrombin, subunit I, domain 2"/>
    <property type="match status" value="1"/>
</dbReference>
<evidence type="ECO:0000256" key="1">
    <source>
        <dbReference type="RuleBase" id="RU000411"/>
    </source>
</evidence>
<dbReference type="GO" id="GO:0004867">
    <property type="term" value="F:serine-type endopeptidase inhibitor activity"/>
    <property type="evidence" value="ECO:0007669"/>
    <property type="project" value="InterPro"/>
</dbReference>
<dbReference type="InterPro" id="IPR023796">
    <property type="entry name" value="Serpin_dom"/>
</dbReference>
<sequence>MTDQADFALTLHRVAVPDPSENACWSPFSVASALALAREASRGQTRTELDALLRDFDAADSLDVPELAVANTLWADDDLRVNPDFSLADSVRRTAFSDPQTVRKLVNTDVAETTRGLIPELLDSPPPADAVAIIVNALYLKVGWLNAFPAHDTERRPFHAPGGDVDVPTMKVTEKFRYARHEGWQTIALPADSGVETVILLPDESLDQPLDPAVLTGGTHVRLELTVPKVDVRARFNLKATLRELGVERMFTRDADFSGLSPDERMFVDDVVHEAVLRLDEEGLEGAAATAITFRTVSIEIPADPVVVNVDRPFLLAVRNARSGAVYFLAQVTQP</sequence>
<gene>
    <name evidence="3" type="ORF">BBK82_03800</name>
</gene>
<protein>
    <recommendedName>
        <fullName evidence="2">Serpin domain-containing protein</fullName>
    </recommendedName>
</protein>
<dbReference type="SUPFAM" id="SSF56574">
    <property type="entry name" value="Serpins"/>
    <property type="match status" value="1"/>
</dbReference>
<dbReference type="PROSITE" id="PS00284">
    <property type="entry name" value="SERPIN"/>
    <property type="match status" value="1"/>
</dbReference>
<dbReference type="RefSeq" id="WP_065913753.1">
    <property type="nucleotide sequence ID" value="NZ_CP016793.1"/>
</dbReference>
<dbReference type="EMBL" id="CP016793">
    <property type="protein sequence ID" value="ANZ35338.1"/>
    <property type="molecule type" value="Genomic_DNA"/>
</dbReference>